<feature type="chain" id="PRO_5046426449" evidence="1">
    <location>
        <begin position="27"/>
        <end position="117"/>
    </location>
</feature>
<keyword evidence="1" id="KW-0732">Signal</keyword>
<comment type="caution">
    <text evidence="2">The sequence shown here is derived from an EMBL/GenBank/DDBJ whole genome shotgun (WGS) entry which is preliminary data.</text>
</comment>
<sequence>MFMKSLTLPVLAVALSAAGLPGKAEAYPQLLGGGRDAAVNYGTAIPGDTIVGGAAARIQGGGRDQTGYLALPGGQAREGRVGVLLGGGRDAAVQYLDGMPDRWAGTAADVDELGHGG</sequence>
<organism evidence="2 3">
    <name type="scientific">Paracraurococcus ruber</name>
    <dbReference type="NCBI Taxonomy" id="77675"/>
    <lineage>
        <taxon>Bacteria</taxon>
        <taxon>Pseudomonadati</taxon>
        <taxon>Pseudomonadota</taxon>
        <taxon>Alphaproteobacteria</taxon>
        <taxon>Acetobacterales</taxon>
        <taxon>Roseomonadaceae</taxon>
        <taxon>Paracraurococcus</taxon>
    </lineage>
</organism>
<proteinExistence type="predicted"/>
<gene>
    <name evidence="2" type="ORF">CKO45_02485</name>
</gene>
<feature type="signal peptide" evidence="1">
    <location>
        <begin position="1"/>
        <end position="26"/>
    </location>
</feature>
<accession>A0ABS1CSC8</accession>
<evidence type="ECO:0000313" key="2">
    <source>
        <dbReference type="EMBL" id="MBK1657096.1"/>
    </source>
</evidence>
<evidence type="ECO:0000256" key="1">
    <source>
        <dbReference type="SAM" id="SignalP"/>
    </source>
</evidence>
<dbReference type="EMBL" id="NRSG01000009">
    <property type="protein sequence ID" value="MBK1657096.1"/>
    <property type="molecule type" value="Genomic_DNA"/>
</dbReference>
<keyword evidence="3" id="KW-1185">Reference proteome</keyword>
<reference evidence="2 3" key="1">
    <citation type="journal article" date="2020" name="Microorganisms">
        <title>Osmotic Adaptation and Compatible Solute Biosynthesis of Phototrophic Bacteria as Revealed from Genome Analyses.</title>
        <authorList>
            <person name="Imhoff J.F."/>
            <person name="Rahn T."/>
            <person name="Kunzel S."/>
            <person name="Keller A."/>
            <person name="Neulinger S.C."/>
        </authorList>
    </citation>
    <scope>NUCLEOTIDE SEQUENCE [LARGE SCALE GENOMIC DNA]</scope>
    <source>
        <strain evidence="2 3">DSM 15382</strain>
    </source>
</reference>
<name>A0ABS1CSC8_9PROT</name>
<evidence type="ECO:0000313" key="3">
    <source>
        <dbReference type="Proteomes" id="UP000697995"/>
    </source>
</evidence>
<dbReference type="Proteomes" id="UP000697995">
    <property type="component" value="Unassembled WGS sequence"/>
</dbReference>
<protein>
    <submittedName>
        <fullName evidence="2">Uncharacterized protein</fullName>
    </submittedName>
</protein>